<evidence type="ECO:0000256" key="4">
    <source>
        <dbReference type="ARBA" id="ARBA00022801"/>
    </source>
</evidence>
<keyword evidence="5" id="KW-0788">Thiol protease</keyword>
<accession>A0A1Q9JF85</accession>
<dbReference type="PANTHER" id="PTHR47053">
    <property type="entry name" value="MUREIN DD-ENDOPEPTIDASE MEPH-RELATED"/>
    <property type="match status" value="1"/>
</dbReference>
<dbReference type="EMBL" id="MJIE01000001">
    <property type="protein sequence ID" value="OLR54794.1"/>
    <property type="molecule type" value="Genomic_DNA"/>
</dbReference>
<comment type="similarity">
    <text evidence="1">Belongs to the peptidase C40 family.</text>
</comment>
<evidence type="ECO:0000256" key="3">
    <source>
        <dbReference type="ARBA" id="ARBA00022729"/>
    </source>
</evidence>
<sequence length="343" mass="36944">MRAMMKKISGASGRKKHRIYAVIAVEILALILVLITSTGVYAAKDYWTVEGGDKTLATLTSKAEAEKAIRLIQQNYTKKGAKNVKVKLNPALSVKQKFYGKFDRKPKVSSAEETAAAVTVKKDGEKPVVDVITKQTVAKKYKVDYKTVYKESSEAALNTTAVKSEGKSGVKAQTVTSTSLNGDVVDSEVVSSKTVEEAVDKVVLRGTGTREAAKGETTTDLGAQYSRESGEALVKYARQFLGNPYVYGGSSLTKGCDCSGFVMALYAHYGIQLPHDAGADRAYGRGVSLAEAQPGDLICFYGHIGIYIGNNQIIHAMNEQNGITISTIGYNGKKVLTVRRIFG</sequence>
<evidence type="ECO:0000259" key="7">
    <source>
        <dbReference type="PROSITE" id="PS51935"/>
    </source>
</evidence>
<dbReference type="InterPro" id="IPR000064">
    <property type="entry name" value="NLP_P60_dom"/>
</dbReference>
<dbReference type="GO" id="GO:0008234">
    <property type="term" value="F:cysteine-type peptidase activity"/>
    <property type="evidence" value="ECO:0007669"/>
    <property type="project" value="UniProtKB-KW"/>
</dbReference>
<dbReference type="Proteomes" id="UP000187404">
    <property type="component" value="Unassembled WGS sequence"/>
</dbReference>
<proteinExistence type="inferred from homology"/>
<feature type="domain" description="NlpC/P60" evidence="7">
    <location>
        <begin position="227"/>
        <end position="342"/>
    </location>
</feature>
<keyword evidence="9" id="KW-1185">Reference proteome</keyword>
<dbReference type="STRING" id="1261640.BHK98_01065"/>
<evidence type="ECO:0000256" key="1">
    <source>
        <dbReference type="ARBA" id="ARBA00007074"/>
    </source>
</evidence>
<dbReference type="InterPro" id="IPR051202">
    <property type="entry name" value="Peptidase_C40"/>
</dbReference>
<dbReference type="InterPro" id="IPR011098">
    <property type="entry name" value="G5_dom"/>
</dbReference>
<gene>
    <name evidence="8" type="ORF">BHK98_01065</name>
</gene>
<dbReference type="Gene3D" id="2.20.230.10">
    <property type="entry name" value="Resuscitation-promoting factor rpfb"/>
    <property type="match status" value="1"/>
</dbReference>
<dbReference type="SUPFAM" id="SSF54001">
    <property type="entry name" value="Cysteine proteinases"/>
    <property type="match status" value="1"/>
</dbReference>
<name>A0A1Q9JF85_9FIRM</name>
<dbReference type="GO" id="GO:0006508">
    <property type="term" value="P:proteolysis"/>
    <property type="evidence" value="ECO:0007669"/>
    <property type="project" value="UniProtKB-KW"/>
</dbReference>
<dbReference type="SMART" id="SM01208">
    <property type="entry name" value="G5"/>
    <property type="match status" value="1"/>
</dbReference>
<protein>
    <submittedName>
        <fullName evidence="8">Uncharacterized protein</fullName>
    </submittedName>
</protein>
<dbReference type="Gene3D" id="3.90.1720.10">
    <property type="entry name" value="endopeptidase domain like (from Nostoc punctiforme)"/>
    <property type="match status" value="1"/>
</dbReference>
<reference evidence="8 9" key="1">
    <citation type="journal article" date="2016" name="Appl. Environ. Microbiol.">
        <title>Function and Phylogeny of Bacterial Butyryl Coenzyme A:Acetate Transferases and Their Diversity in the Proximal Colon of Swine.</title>
        <authorList>
            <person name="Trachsel J."/>
            <person name="Bayles D.O."/>
            <person name="Looft T."/>
            <person name="Levine U.Y."/>
            <person name="Allen H.K."/>
        </authorList>
    </citation>
    <scope>NUCLEOTIDE SEQUENCE [LARGE SCALE GENOMIC DNA]</scope>
    <source>
        <strain evidence="8 9">68-3-10</strain>
    </source>
</reference>
<dbReference type="Pfam" id="PF07501">
    <property type="entry name" value="G5"/>
    <property type="match status" value="1"/>
</dbReference>
<dbReference type="RefSeq" id="WP_075711813.1">
    <property type="nucleotide sequence ID" value="NZ_MJIE01000001.1"/>
</dbReference>
<evidence type="ECO:0000256" key="2">
    <source>
        <dbReference type="ARBA" id="ARBA00022670"/>
    </source>
</evidence>
<dbReference type="Pfam" id="PF00877">
    <property type="entry name" value="NLPC_P60"/>
    <property type="match status" value="1"/>
</dbReference>
<keyword evidence="3" id="KW-0732">Signal</keyword>
<dbReference type="PROSITE" id="PS51935">
    <property type="entry name" value="NLPC_P60"/>
    <property type="match status" value="1"/>
</dbReference>
<comment type="caution">
    <text evidence="8">The sequence shown here is derived from an EMBL/GenBank/DDBJ whole genome shotgun (WGS) entry which is preliminary data.</text>
</comment>
<keyword evidence="4" id="KW-0378">Hydrolase</keyword>
<feature type="domain" description="G5" evidence="6">
    <location>
        <begin position="129"/>
        <end position="209"/>
    </location>
</feature>
<dbReference type="PANTHER" id="PTHR47053:SF1">
    <property type="entry name" value="MUREIN DD-ENDOPEPTIDASE MEPH-RELATED"/>
    <property type="match status" value="1"/>
</dbReference>
<evidence type="ECO:0000313" key="9">
    <source>
        <dbReference type="Proteomes" id="UP000187404"/>
    </source>
</evidence>
<dbReference type="InterPro" id="IPR038765">
    <property type="entry name" value="Papain-like_cys_pep_sf"/>
</dbReference>
<keyword evidence="2" id="KW-0645">Protease</keyword>
<dbReference type="AlphaFoldDB" id="A0A1Q9JF85"/>
<evidence type="ECO:0000256" key="5">
    <source>
        <dbReference type="ARBA" id="ARBA00022807"/>
    </source>
</evidence>
<evidence type="ECO:0000259" key="6">
    <source>
        <dbReference type="PROSITE" id="PS51109"/>
    </source>
</evidence>
<dbReference type="PROSITE" id="PS51109">
    <property type="entry name" value="G5"/>
    <property type="match status" value="1"/>
</dbReference>
<organism evidence="8 9">
    <name type="scientific">Hornefia porci</name>
    <dbReference type="NCBI Taxonomy" id="2652292"/>
    <lineage>
        <taxon>Bacteria</taxon>
        <taxon>Bacillati</taxon>
        <taxon>Bacillota</taxon>
        <taxon>Clostridia</taxon>
        <taxon>Peptostreptococcales</taxon>
        <taxon>Anaerovoracaceae</taxon>
        <taxon>Hornefia</taxon>
    </lineage>
</organism>
<evidence type="ECO:0000313" key="8">
    <source>
        <dbReference type="EMBL" id="OLR54794.1"/>
    </source>
</evidence>